<evidence type="ECO:0000313" key="1">
    <source>
        <dbReference type="EMBL" id="DAF52743.1"/>
    </source>
</evidence>
<protein>
    <submittedName>
        <fullName evidence="1">Uncharacterized protein</fullName>
    </submittedName>
</protein>
<dbReference type="EMBL" id="BK032642">
    <property type="protein sequence ID" value="DAF52743.1"/>
    <property type="molecule type" value="Genomic_DNA"/>
</dbReference>
<proteinExistence type="predicted"/>
<sequence>MNENNYIKVSDEVLNLINYENAYEILLVLNILKLAKPHKMIWGETSFLTTPSIIVNGIAKQEEPSRKMQTSILNSLFSLKDKGLINFETEKLNWTARLNIDCSHLLELTDNAPIGTWVTISLDDLKVLCNQPMKGQATLIKSYLYVLSRLNTLLVQELIEHEGEFTLYDFEQNDNFNFTYMCDTLEFMRVRKNYRIECDAWISKNHLSDTLGALCDIGLLKREQRTMPNGSNKALLTKRIFYYLPIIEEWKMNEVIDRYITRRNWTQVNDNTSESDSFDF</sequence>
<accession>A0A8S5SPX7</accession>
<name>A0A8S5SPX7_9CAUD</name>
<organism evidence="1">
    <name type="scientific">Siphoviridae sp. ctqSm5</name>
    <dbReference type="NCBI Taxonomy" id="2827949"/>
    <lineage>
        <taxon>Viruses</taxon>
        <taxon>Duplodnaviria</taxon>
        <taxon>Heunggongvirae</taxon>
        <taxon>Uroviricota</taxon>
        <taxon>Caudoviricetes</taxon>
    </lineage>
</organism>
<reference evidence="1" key="1">
    <citation type="journal article" date="2021" name="Proc. Natl. Acad. Sci. U.S.A.">
        <title>A Catalog of Tens of Thousands of Viruses from Human Metagenomes Reveals Hidden Associations with Chronic Diseases.</title>
        <authorList>
            <person name="Tisza M.J."/>
            <person name="Buck C.B."/>
        </authorList>
    </citation>
    <scope>NUCLEOTIDE SEQUENCE</scope>
    <source>
        <strain evidence="1">CtqSm5</strain>
    </source>
</reference>